<organism evidence="6 7">
    <name type="scientific">Geoanaerobacter pelophilus</name>
    <dbReference type="NCBI Taxonomy" id="60036"/>
    <lineage>
        <taxon>Bacteria</taxon>
        <taxon>Pseudomonadati</taxon>
        <taxon>Thermodesulfobacteriota</taxon>
        <taxon>Desulfuromonadia</taxon>
        <taxon>Geobacterales</taxon>
        <taxon>Geobacteraceae</taxon>
        <taxon>Geoanaerobacter</taxon>
    </lineage>
</organism>
<dbReference type="InterPro" id="IPR011010">
    <property type="entry name" value="DNA_brk_join_enz"/>
</dbReference>
<name>A0AAW4L9K4_9BACT</name>
<dbReference type="Gene3D" id="1.10.150.130">
    <property type="match status" value="1"/>
</dbReference>
<gene>
    <name evidence="6" type="ORF">KI809_18065</name>
</gene>
<dbReference type="RefSeq" id="WP_214172991.1">
    <property type="nucleotide sequence ID" value="NZ_JAHCVJ010000009.1"/>
</dbReference>
<reference evidence="6 7" key="1">
    <citation type="submission" date="2021-05" db="EMBL/GenBank/DDBJ databases">
        <title>The draft genome of Geobacter pelophilus DSM 12255.</title>
        <authorList>
            <person name="Xu Z."/>
            <person name="Masuda Y."/>
            <person name="Itoh H."/>
            <person name="Senoo K."/>
        </authorList>
    </citation>
    <scope>NUCLEOTIDE SEQUENCE [LARGE SCALE GENOMIC DNA]</scope>
    <source>
        <strain evidence="6 7">DSM 12255</strain>
    </source>
</reference>
<keyword evidence="3" id="KW-0238">DNA-binding</keyword>
<dbReference type="EMBL" id="JAHCVJ010000009">
    <property type="protein sequence ID" value="MBT0666222.1"/>
    <property type="molecule type" value="Genomic_DNA"/>
</dbReference>
<dbReference type="InterPro" id="IPR022000">
    <property type="entry name" value="Min27-like_integrase_DNA_bind"/>
</dbReference>
<evidence type="ECO:0000259" key="5">
    <source>
        <dbReference type="PROSITE" id="PS51898"/>
    </source>
</evidence>
<protein>
    <submittedName>
        <fullName evidence="6">Site-specific integrase</fullName>
    </submittedName>
</protein>
<dbReference type="InterPro" id="IPR013762">
    <property type="entry name" value="Integrase-like_cat_sf"/>
</dbReference>
<proteinExistence type="inferred from homology"/>
<dbReference type="AlphaFoldDB" id="A0AAW4L9K4"/>
<evidence type="ECO:0000256" key="3">
    <source>
        <dbReference type="ARBA" id="ARBA00023125"/>
    </source>
</evidence>
<dbReference type="Pfam" id="PF00589">
    <property type="entry name" value="Phage_integrase"/>
    <property type="match status" value="1"/>
</dbReference>
<keyword evidence="7" id="KW-1185">Reference proteome</keyword>
<dbReference type="Proteomes" id="UP000811899">
    <property type="component" value="Unassembled WGS sequence"/>
</dbReference>
<dbReference type="PROSITE" id="PS51898">
    <property type="entry name" value="TYR_RECOMBINASE"/>
    <property type="match status" value="1"/>
</dbReference>
<comment type="caution">
    <text evidence="6">The sequence shown here is derived from an EMBL/GenBank/DDBJ whole genome shotgun (WGS) entry which is preliminary data.</text>
</comment>
<keyword evidence="2" id="KW-0229">DNA integration</keyword>
<feature type="domain" description="Tyr recombinase" evidence="5">
    <location>
        <begin position="198"/>
        <end position="381"/>
    </location>
</feature>
<dbReference type="GO" id="GO:0003677">
    <property type="term" value="F:DNA binding"/>
    <property type="evidence" value="ECO:0007669"/>
    <property type="project" value="UniProtKB-KW"/>
</dbReference>
<dbReference type="InterPro" id="IPR050808">
    <property type="entry name" value="Phage_Integrase"/>
</dbReference>
<dbReference type="Pfam" id="PF12167">
    <property type="entry name" value="Arm-DNA-bind_2"/>
    <property type="match status" value="1"/>
</dbReference>
<dbReference type="InterPro" id="IPR002104">
    <property type="entry name" value="Integrase_catalytic"/>
</dbReference>
<dbReference type="Gene3D" id="1.10.443.10">
    <property type="entry name" value="Intergrase catalytic core"/>
    <property type="match status" value="1"/>
</dbReference>
<dbReference type="GO" id="GO:0015074">
    <property type="term" value="P:DNA integration"/>
    <property type="evidence" value="ECO:0007669"/>
    <property type="project" value="UniProtKB-KW"/>
</dbReference>
<dbReference type="InterPro" id="IPR010998">
    <property type="entry name" value="Integrase_recombinase_N"/>
</dbReference>
<sequence>MGSIRTRKENGLLMFDFRYQGVRCREQTTLPDTSENRKRMEKVLKKIEAEITLDSFDYSAYFPNSPLASKFAAAKEEVKTPEKSTTNATPLFEEFAWTWYDENSLQWKFSYKETLKVTFNRYLIPEFKGKEVGCITKAEILKFRSTLAKVPNGTKTGLSADRINHIMTPLRMIMAEAADRYNFTTPCNGIKQLRVPKTDVDPFTLEETNLFLANVRPDFFNYYTVRFFTGMRTGEIDGLKWQYVNFDRREIYIRETIVFGREDTAKTQESHRTIQMSSVIYQALKSQQDVTGKFGKFVFCNRKGDPLNYQNVSNRIWYPTLKRLGIKRRTPYQTRHTTATLWLAAGENPEWIARQMGHVNTRMLFTVYSRFVPNLTRQDGSAFDKLLSKKVGTKGGA</sequence>
<dbReference type="CDD" id="cd01189">
    <property type="entry name" value="INT_ICEBs1_C_like"/>
    <property type="match status" value="1"/>
</dbReference>
<dbReference type="GO" id="GO:0006310">
    <property type="term" value="P:DNA recombination"/>
    <property type="evidence" value="ECO:0007669"/>
    <property type="project" value="UniProtKB-KW"/>
</dbReference>
<dbReference type="PANTHER" id="PTHR30629">
    <property type="entry name" value="PROPHAGE INTEGRASE"/>
    <property type="match status" value="1"/>
</dbReference>
<keyword evidence="4" id="KW-0233">DNA recombination</keyword>
<evidence type="ECO:0000256" key="4">
    <source>
        <dbReference type="ARBA" id="ARBA00023172"/>
    </source>
</evidence>
<evidence type="ECO:0000256" key="2">
    <source>
        <dbReference type="ARBA" id="ARBA00022908"/>
    </source>
</evidence>
<dbReference type="PANTHER" id="PTHR30629:SF2">
    <property type="entry name" value="PROPHAGE INTEGRASE INTS-RELATED"/>
    <property type="match status" value="1"/>
</dbReference>
<dbReference type="SUPFAM" id="SSF56349">
    <property type="entry name" value="DNA breaking-rejoining enzymes"/>
    <property type="match status" value="1"/>
</dbReference>
<evidence type="ECO:0000256" key="1">
    <source>
        <dbReference type="ARBA" id="ARBA00008857"/>
    </source>
</evidence>
<comment type="similarity">
    <text evidence="1">Belongs to the 'phage' integrase family.</text>
</comment>
<evidence type="ECO:0000313" key="7">
    <source>
        <dbReference type="Proteomes" id="UP000811899"/>
    </source>
</evidence>
<evidence type="ECO:0000313" key="6">
    <source>
        <dbReference type="EMBL" id="MBT0666222.1"/>
    </source>
</evidence>
<accession>A0AAW4L9K4</accession>